<evidence type="ECO:0000313" key="8">
    <source>
        <dbReference type="Proteomes" id="UP001620645"/>
    </source>
</evidence>
<dbReference type="SMART" id="SM00312">
    <property type="entry name" value="PX"/>
    <property type="match status" value="1"/>
</dbReference>
<comment type="caution">
    <text evidence="7">The sequence shown here is derived from an EMBL/GenBank/DDBJ whole genome shotgun (WGS) entry which is preliminary data.</text>
</comment>
<evidence type="ECO:0000256" key="3">
    <source>
        <dbReference type="ARBA" id="ARBA00022927"/>
    </source>
</evidence>
<dbReference type="Gene3D" id="3.30.1520.10">
    <property type="entry name" value="Phox-like domain"/>
    <property type="match status" value="1"/>
</dbReference>
<dbReference type="EMBL" id="JBICCN010000356">
    <property type="protein sequence ID" value="KAL3074965.1"/>
    <property type="molecule type" value="Genomic_DNA"/>
</dbReference>
<organism evidence="7 8">
    <name type="scientific">Heterodera schachtii</name>
    <name type="common">Sugarbeet cyst nematode worm</name>
    <name type="synonym">Tylenchus schachtii</name>
    <dbReference type="NCBI Taxonomy" id="97005"/>
    <lineage>
        <taxon>Eukaryota</taxon>
        <taxon>Metazoa</taxon>
        <taxon>Ecdysozoa</taxon>
        <taxon>Nematoda</taxon>
        <taxon>Chromadorea</taxon>
        <taxon>Rhabditida</taxon>
        <taxon>Tylenchina</taxon>
        <taxon>Tylenchomorpha</taxon>
        <taxon>Tylenchoidea</taxon>
        <taxon>Heteroderidae</taxon>
        <taxon>Heteroderinae</taxon>
        <taxon>Heterodera</taxon>
    </lineage>
</organism>
<dbReference type="GO" id="GO:0015031">
    <property type="term" value="P:protein transport"/>
    <property type="evidence" value="ECO:0007669"/>
    <property type="project" value="UniProtKB-KW"/>
</dbReference>
<evidence type="ECO:0000313" key="7">
    <source>
        <dbReference type="EMBL" id="KAL3074965.1"/>
    </source>
</evidence>
<dbReference type="InterPro" id="IPR048767">
    <property type="entry name" value="SNX17-31_FERM_F2"/>
</dbReference>
<evidence type="ECO:0000256" key="2">
    <source>
        <dbReference type="ARBA" id="ARBA00022448"/>
    </source>
</evidence>
<dbReference type="Pfam" id="PF21271">
    <property type="entry name" value="SNX17-31_F2_FERM"/>
    <property type="match status" value="1"/>
</dbReference>
<dbReference type="Pfam" id="PF18116">
    <property type="entry name" value="SNX17_FERM_C"/>
    <property type="match status" value="1"/>
</dbReference>
<keyword evidence="4" id="KW-0175">Coiled coil</keyword>
<dbReference type="InterPro" id="IPR048763">
    <property type="entry name" value="SNX17-31_FERM_F1"/>
</dbReference>
<evidence type="ECO:0000259" key="6">
    <source>
        <dbReference type="PROSITE" id="PS50195"/>
    </source>
</evidence>
<feature type="coiled-coil region" evidence="4">
    <location>
        <begin position="80"/>
        <end position="199"/>
    </location>
</feature>
<feature type="region of interest" description="Disordered" evidence="5">
    <location>
        <begin position="427"/>
        <end position="448"/>
    </location>
</feature>
<name>A0ABD2IBR8_HETSC</name>
<feature type="domain" description="PX" evidence="6">
    <location>
        <begin position="250"/>
        <end position="362"/>
    </location>
</feature>
<dbReference type="InterPro" id="IPR001683">
    <property type="entry name" value="PX_dom"/>
</dbReference>
<dbReference type="PANTHER" id="PTHR12431:SF14">
    <property type="entry name" value="LD15323P"/>
    <property type="match status" value="1"/>
</dbReference>
<dbReference type="InterPro" id="IPR036871">
    <property type="entry name" value="PX_dom_sf"/>
</dbReference>
<dbReference type="Pfam" id="PF21273">
    <property type="entry name" value="SNX17-27-31_F1_FERM"/>
    <property type="match status" value="1"/>
</dbReference>
<protein>
    <recommendedName>
        <fullName evidence="6">PX domain-containing protein</fullName>
    </recommendedName>
</protein>
<dbReference type="Gene3D" id="1.20.80.60">
    <property type="match status" value="1"/>
</dbReference>
<keyword evidence="3" id="KW-0653">Protein transport</keyword>
<evidence type="ECO:0000256" key="4">
    <source>
        <dbReference type="SAM" id="Coils"/>
    </source>
</evidence>
<keyword evidence="2" id="KW-0813">Transport</keyword>
<accession>A0ABD2IBR8</accession>
<evidence type="ECO:0000256" key="5">
    <source>
        <dbReference type="SAM" id="MobiDB-lite"/>
    </source>
</evidence>
<dbReference type="AlphaFoldDB" id="A0ABD2IBR8"/>
<sequence length="786" mass="89501">MNALANRCSFSNLSFFSRSFHFLSTGKDLQKFNPMKMPSEFKSAVGSRQLSVQSNSISREASNLKSFDEICAEVEFLRSRNAYEEKLKKFEELKNTAEELEALDQKLDLCNFEGRSLADLQRSRKAYEKQKKFEELKKMADELEALDQKLDLWKYSGHPVADLQRSRKDDEKQKKFEQLKKIAEEFEALKRRLDLWECDGRSLAELQRSLVCVKVIKKGSWGFKFMCMLPISSKIHSRINQIVAPFCQLSMIHIAIPSHRTLADHEDPYNKFTVYDIHVNGAFHASVRYNLLYSLHEKLIDLFGFRLNAPDFPPKKLWKLDAKALNERREGLAKYLQGVVANPDVSRHPVMERVFLDFQVKSFSAAVSRMTKLEIFLPDGRPVYVECGTDEATNVIMERFCHAIGLSEKNAKFFGIFLCRPRRGRADEAGQEEDNDDQTGTMPSSSSSAAAALASRRDDILFNILCVRWLKNFESPWISLCLANKNQLHNANRHDLVDGTPQLHHHKLVIRRVTWDPCVEEPLLDDMGALKVLYLQAVNDIQRAIFKVSQQLREKLRSLQEYGDFKQFLRLCHLEPGYGYELLAPVHSDFPAEGSICELQVGRRQLVLIYPDDEGRTVRFALPSKRIRVWRVSHSEHQLLAQMSFQLEYLRQPDEFGLITLRTDQSVLLSLFLQSIADEILQDQQYKTESPFKFVDDAISLKAASDGSSAAASSSIVAGVGDDQKSVKSCSNNSSSSNHANSSSCALDALVNGAGGGGTEYRIKLISYQMPFLDHENFEDVLDADL</sequence>
<dbReference type="InterPro" id="IPR040842">
    <property type="entry name" value="SNX17/31_FERM"/>
</dbReference>
<proteinExistence type="inferred from homology"/>
<keyword evidence="8" id="KW-1185">Reference proteome</keyword>
<dbReference type="SUPFAM" id="SSF64268">
    <property type="entry name" value="PX domain"/>
    <property type="match status" value="1"/>
</dbReference>
<reference evidence="7 8" key="1">
    <citation type="submission" date="2024-10" db="EMBL/GenBank/DDBJ databases">
        <authorList>
            <person name="Kim D."/>
        </authorList>
    </citation>
    <scope>NUCLEOTIDE SEQUENCE [LARGE SCALE GENOMIC DNA]</scope>
    <source>
        <strain evidence="7">Taebaek</strain>
    </source>
</reference>
<dbReference type="PROSITE" id="PS50195">
    <property type="entry name" value="PX"/>
    <property type="match status" value="1"/>
</dbReference>
<dbReference type="PANTHER" id="PTHR12431">
    <property type="entry name" value="SORTING NEXIN 17 AND 27"/>
    <property type="match status" value="1"/>
</dbReference>
<dbReference type="Gene3D" id="3.10.20.90">
    <property type="entry name" value="Phosphatidylinositol 3-kinase Catalytic Subunit, Chain A, domain 1"/>
    <property type="match status" value="1"/>
</dbReference>
<evidence type="ECO:0000256" key="1">
    <source>
        <dbReference type="ARBA" id="ARBA00010883"/>
    </source>
</evidence>
<comment type="similarity">
    <text evidence="1">Belongs to the sorting nexin family.</text>
</comment>
<dbReference type="Gene3D" id="2.30.29.30">
    <property type="entry name" value="Pleckstrin-homology domain (PH domain)/Phosphotyrosine-binding domain (PTB)"/>
    <property type="match status" value="1"/>
</dbReference>
<dbReference type="Pfam" id="PF00787">
    <property type="entry name" value="PX"/>
    <property type="match status" value="1"/>
</dbReference>
<dbReference type="InterPro" id="IPR011993">
    <property type="entry name" value="PH-like_dom_sf"/>
</dbReference>
<gene>
    <name evidence="7" type="ORF">niasHS_014410</name>
</gene>
<dbReference type="Proteomes" id="UP001620645">
    <property type="component" value="Unassembled WGS sequence"/>
</dbReference>